<gene>
    <name evidence="1" type="ORF">C4F49_08320</name>
</gene>
<proteinExistence type="predicted"/>
<dbReference type="Pfam" id="PF00300">
    <property type="entry name" value="His_Phos_1"/>
    <property type="match status" value="1"/>
</dbReference>
<evidence type="ECO:0000313" key="2">
    <source>
        <dbReference type="Proteomes" id="UP000616201"/>
    </source>
</evidence>
<name>A0A928YQK8_9SPHI</name>
<dbReference type="CDD" id="cd07067">
    <property type="entry name" value="HP_PGM_like"/>
    <property type="match status" value="1"/>
</dbReference>
<dbReference type="SUPFAM" id="SSF53254">
    <property type="entry name" value="Phosphoglycerate mutase-like"/>
    <property type="match status" value="1"/>
</dbReference>
<dbReference type="Proteomes" id="UP000616201">
    <property type="component" value="Unassembled WGS sequence"/>
</dbReference>
<reference evidence="1" key="1">
    <citation type="submission" date="2018-02" db="EMBL/GenBank/DDBJ databases">
        <authorList>
            <person name="Vasarhelyi B.M."/>
            <person name="Deshmukh S."/>
            <person name="Balint B."/>
            <person name="Kukolya J."/>
        </authorList>
    </citation>
    <scope>NUCLEOTIDE SEQUENCE</scope>
    <source>
        <strain evidence="1">KB22</strain>
    </source>
</reference>
<comment type="caution">
    <text evidence="1">The sequence shown here is derived from an EMBL/GenBank/DDBJ whole genome shotgun (WGS) entry which is preliminary data.</text>
</comment>
<organism evidence="1 2">
    <name type="scientific">Sphingobacterium hungaricum</name>
    <dbReference type="NCBI Taxonomy" id="2082723"/>
    <lineage>
        <taxon>Bacteria</taxon>
        <taxon>Pseudomonadati</taxon>
        <taxon>Bacteroidota</taxon>
        <taxon>Sphingobacteriia</taxon>
        <taxon>Sphingobacteriales</taxon>
        <taxon>Sphingobacteriaceae</taxon>
        <taxon>Sphingobacterium</taxon>
    </lineage>
</organism>
<accession>A0A928YQK8</accession>
<protein>
    <submittedName>
        <fullName evidence="1">Phosphohistidine phosphatase</fullName>
    </submittedName>
</protein>
<dbReference type="InterPro" id="IPR029033">
    <property type="entry name" value="His_PPase_superfam"/>
</dbReference>
<dbReference type="InterPro" id="IPR013078">
    <property type="entry name" value="His_Pase_superF_clade-1"/>
</dbReference>
<dbReference type="EMBL" id="PRDK01000005">
    <property type="protein sequence ID" value="MBE8713682.1"/>
    <property type="molecule type" value="Genomic_DNA"/>
</dbReference>
<keyword evidence="2" id="KW-1185">Reference proteome</keyword>
<dbReference type="Gene3D" id="3.40.50.1240">
    <property type="entry name" value="Phosphoglycerate mutase-like"/>
    <property type="match status" value="1"/>
</dbReference>
<dbReference type="AlphaFoldDB" id="A0A928YQK8"/>
<evidence type="ECO:0000313" key="1">
    <source>
        <dbReference type="EMBL" id="MBE8713682.1"/>
    </source>
</evidence>
<sequence length="187" mass="21685">MIWSKWIFYIIFRKLIFIINRKVMNKTIFIIRHAKAELHSFNKQDFKRNLIGEGIDRAKIIAKKLNEQLSIDQKTLFISSSANRAKQTAELFADELNYPQDNIRFEEEIYEASAKEILTLINSISDDCNTILLFGHNPGISAFVNYCCDTYISLRTSECAEIRLLEGIDFTTLSHHMATLNQLISEE</sequence>